<proteinExistence type="predicted"/>
<dbReference type="GO" id="GO:0016787">
    <property type="term" value="F:hydrolase activity"/>
    <property type="evidence" value="ECO:0007669"/>
    <property type="project" value="UniProtKB-KW"/>
</dbReference>
<dbReference type="InterPro" id="IPR001584">
    <property type="entry name" value="Integrase_cat-core"/>
</dbReference>
<dbReference type="InterPro" id="IPR043502">
    <property type="entry name" value="DNA/RNA_pol_sf"/>
</dbReference>
<dbReference type="InterPro" id="IPR012337">
    <property type="entry name" value="RNaseH-like_sf"/>
</dbReference>
<dbReference type="OrthoDB" id="3341476at2759"/>
<gene>
    <name evidence="9" type="ORF">CBR_g31962</name>
</gene>
<evidence type="ECO:0000256" key="1">
    <source>
        <dbReference type="ARBA" id="ARBA00022679"/>
    </source>
</evidence>
<dbReference type="InterPro" id="IPR041373">
    <property type="entry name" value="RT_RNaseH"/>
</dbReference>
<dbReference type="InterPro" id="IPR043128">
    <property type="entry name" value="Rev_trsase/Diguanyl_cyclase"/>
</dbReference>
<evidence type="ECO:0000256" key="5">
    <source>
        <dbReference type="ARBA" id="ARBA00022801"/>
    </source>
</evidence>
<feature type="compositionally biased region" description="Pro residues" evidence="7">
    <location>
        <begin position="51"/>
        <end position="65"/>
    </location>
</feature>
<comment type="caution">
    <text evidence="9">The sequence shown here is derived from an EMBL/GenBank/DDBJ whole genome shotgun (WGS) entry which is preliminary data.</text>
</comment>
<dbReference type="Pfam" id="PF17921">
    <property type="entry name" value="Integrase_H2C2"/>
    <property type="match status" value="1"/>
</dbReference>
<dbReference type="GO" id="GO:0015074">
    <property type="term" value="P:DNA integration"/>
    <property type="evidence" value="ECO:0007669"/>
    <property type="project" value="InterPro"/>
</dbReference>
<dbReference type="GO" id="GO:0003676">
    <property type="term" value="F:nucleic acid binding"/>
    <property type="evidence" value="ECO:0007669"/>
    <property type="project" value="InterPro"/>
</dbReference>
<evidence type="ECO:0000313" key="10">
    <source>
        <dbReference type="Proteomes" id="UP000265515"/>
    </source>
</evidence>
<name>A0A388LG98_CHABU</name>
<dbReference type="Gene3D" id="3.30.420.10">
    <property type="entry name" value="Ribonuclease H-like superfamily/Ribonuclease H"/>
    <property type="match status" value="1"/>
</dbReference>
<keyword evidence="3" id="KW-0540">Nuclease</keyword>
<dbReference type="Pfam" id="PF00078">
    <property type="entry name" value="RVT_1"/>
    <property type="match status" value="2"/>
</dbReference>
<dbReference type="PROSITE" id="PS50994">
    <property type="entry name" value="INTEGRASE"/>
    <property type="match status" value="1"/>
</dbReference>
<dbReference type="GO" id="GO:0004519">
    <property type="term" value="F:endonuclease activity"/>
    <property type="evidence" value="ECO:0007669"/>
    <property type="project" value="UniProtKB-KW"/>
</dbReference>
<evidence type="ECO:0000256" key="6">
    <source>
        <dbReference type="ARBA" id="ARBA00022918"/>
    </source>
</evidence>
<feature type="region of interest" description="Disordered" evidence="7">
    <location>
        <begin position="47"/>
        <end position="68"/>
    </location>
</feature>
<protein>
    <recommendedName>
        <fullName evidence="8">Integrase catalytic domain-containing protein</fullName>
    </recommendedName>
</protein>
<dbReference type="Gene3D" id="3.30.70.270">
    <property type="match status" value="2"/>
</dbReference>
<evidence type="ECO:0000256" key="2">
    <source>
        <dbReference type="ARBA" id="ARBA00022695"/>
    </source>
</evidence>
<keyword evidence="10" id="KW-1185">Reference proteome</keyword>
<evidence type="ECO:0000313" key="9">
    <source>
        <dbReference type="EMBL" id="GBG81287.1"/>
    </source>
</evidence>
<dbReference type="Gene3D" id="1.10.340.70">
    <property type="match status" value="1"/>
</dbReference>
<dbReference type="PANTHER" id="PTHR37984">
    <property type="entry name" value="PROTEIN CBG26694"/>
    <property type="match status" value="1"/>
</dbReference>
<reference evidence="9 10" key="1">
    <citation type="journal article" date="2018" name="Cell">
        <title>The Chara Genome: Secondary Complexity and Implications for Plant Terrestrialization.</title>
        <authorList>
            <person name="Nishiyama T."/>
            <person name="Sakayama H."/>
            <person name="Vries J.D."/>
            <person name="Buschmann H."/>
            <person name="Saint-Marcoux D."/>
            <person name="Ullrich K.K."/>
            <person name="Haas F.B."/>
            <person name="Vanderstraeten L."/>
            <person name="Becker D."/>
            <person name="Lang D."/>
            <person name="Vosolsobe S."/>
            <person name="Rombauts S."/>
            <person name="Wilhelmsson P.K.I."/>
            <person name="Janitza P."/>
            <person name="Kern R."/>
            <person name="Heyl A."/>
            <person name="Rumpler F."/>
            <person name="Villalobos L.I.A.C."/>
            <person name="Clay J.M."/>
            <person name="Skokan R."/>
            <person name="Toyoda A."/>
            <person name="Suzuki Y."/>
            <person name="Kagoshima H."/>
            <person name="Schijlen E."/>
            <person name="Tajeshwar N."/>
            <person name="Catarino B."/>
            <person name="Hetherington A.J."/>
            <person name="Saltykova A."/>
            <person name="Bonnot C."/>
            <person name="Breuninger H."/>
            <person name="Symeonidi A."/>
            <person name="Radhakrishnan G.V."/>
            <person name="Van Nieuwerburgh F."/>
            <person name="Deforce D."/>
            <person name="Chang C."/>
            <person name="Karol K.G."/>
            <person name="Hedrich R."/>
            <person name="Ulvskov P."/>
            <person name="Glockner G."/>
            <person name="Delwiche C.F."/>
            <person name="Petrasek J."/>
            <person name="Van de Peer Y."/>
            <person name="Friml J."/>
            <person name="Beilby M."/>
            <person name="Dolan L."/>
            <person name="Kohara Y."/>
            <person name="Sugano S."/>
            <person name="Fujiyama A."/>
            <person name="Delaux P.-M."/>
            <person name="Quint M."/>
            <person name="TheiBen G."/>
            <person name="Hagemann M."/>
            <person name="Harholt J."/>
            <person name="Dunand C."/>
            <person name="Zachgo S."/>
            <person name="Langdale J."/>
            <person name="Maumus F."/>
            <person name="Straeten D.V.D."/>
            <person name="Gould S.B."/>
            <person name="Rensing S.A."/>
        </authorList>
    </citation>
    <scope>NUCLEOTIDE SEQUENCE [LARGE SCALE GENOMIC DNA]</scope>
    <source>
        <strain evidence="9 10">S276</strain>
    </source>
</reference>
<dbReference type="InterPro" id="IPR041588">
    <property type="entry name" value="Integrase_H2C2"/>
</dbReference>
<dbReference type="GO" id="GO:0003964">
    <property type="term" value="F:RNA-directed DNA polymerase activity"/>
    <property type="evidence" value="ECO:0007669"/>
    <property type="project" value="UniProtKB-KW"/>
</dbReference>
<evidence type="ECO:0000256" key="7">
    <source>
        <dbReference type="SAM" id="MobiDB-lite"/>
    </source>
</evidence>
<evidence type="ECO:0000256" key="3">
    <source>
        <dbReference type="ARBA" id="ARBA00022722"/>
    </source>
</evidence>
<dbReference type="AlphaFoldDB" id="A0A388LG98"/>
<keyword evidence="5" id="KW-0378">Hydrolase</keyword>
<keyword evidence="1" id="KW-0808">Transferase</keyword>
<dbReference type="Pfam" id="PF17917">
    <property type="entry name" value="RT_RNaseH"/>
    <property type="match status" value="1"/>
</dbReference>
<dbReference type="PANTHER" id="PTHR37984:SF5">
    <property type="entry name" value="PROTEIN NYNRIN-LIKE"/>
    <property type="match status" value="1"/>
</dbReference>
<dbReference type="FunFam" id="3.30.70.270:FF:000003">
    <property type="entry name" value="Transposon Ty3-G Gag-Pol polyprotein"/>
    <property type="match status" value="1"/>
</dbReference>
<evidence type="ECO:0000259" key="8">
    <source>
        <dbReference type="PROSITE" id="PS50994"/>
    </source>
</evidence>
<dbReference type="InterPro" id="IPR050951">
    <property type="entry name" value="Retrovirus_Pol_polyprotein"/>
</dbReference>
<feature type="domain" description="Integrase catalytic" evidence="8">
    <location>
        <begin position="653"/>
        <end position="764"/>
    </location>
</feature>
<dbReference type="InterPro" id="IPR000477">
    <property type="entry name" value="RT_dom"/>
</dbReference>
<sequence>METSYDFILGTPWSRRFHNTEADWATNTLVLKTKCGQTYRVPFIGTTATPCPDPPPPEPSVPTPSPSITVTSPRQFAHFIRQDDVIFFMVDVTDLLHYDPPCLDAELIPLEPDPPSISMTPISTSVPPPSVESTPSSLADADAEELARYTADLEPAVRDLIREYHDLFPSSFSYVGIPPMRDVEHSIQLVPDYRVHHQAPYKLSIPVATELKRQLEELLRQGFIKPNNSPWGAPVLFARKADGTLRLCIDYRGLNRYTVKNSYPMPRSDELFDRLAGNRFFTKIDLRSGYHQIRVAAADQPKTAFRSRFGHYEDILEQYVLVYLDDILVYSRTLEEHLRHLRDVLDRLRRHGFYAKLSKCRFAQHKVDFLGHYVSDQGLHMDDTKITAIAEWPAPTSAKQLCSFLGLTSYYSDCPKAFYSRQLLPAEINYTVDEREVLAVVYAARHWRHYLHGAPFTVRMDDSVVQAFLTKPKLTPRQARWWRDLSEFSFTTEHIKGETNRVADALSWRPDHDQEHIQLSSISGTAIHHSVIDEFRTQYRHCPDYRDIHATLRSSKTVPNYSLGHNGLVYWHGSQGTREPRICVPSTGQLRVRAVAEFHDQAAAGHMGFHKTLARVSRLYVWPKRKDFVKDYVAECPTCQEVNSANHLPYGLLQPLPIPEGRWQSISMGFIGPLCPPTPRGHDAILVVVDRFTKRAHFVPCRYAISAREVVDIVFDRVVRDHGLPLSIISDRDPRFTSRFWRRLQEVYDTQLRFSSSYHPQTDG</sequence>
<dbReference type="CDD" id="cd09274">
    <property type="entry name" value="RNase_HI_RT_Ty3"/>
    <property type="match status" value="1"/>
</dbReference>
<keyword evidence="4" id="KW-0255">Endonuclease</keyword>
<dbReference type="InterPro" id="IPR036397">
    <property type="entry name" value="RNaseH_sf"/>
</dbReference>
<accession>A0A388LG98</accession>
<dbReference type="EMBL" id="BFEA01000370">
    <property type="protein sequence ID" value="GBG81287.1"/>
    <property type="molecule type" value="Genomic_DNA"/>
</dbReference>
<dbReference type="SUPFAM" id="SSF56672">
    <property type="entry name" value="DNA/RNA polymerases"/>
    <property type="match status" value="1"/>
</dbReference>
<keyword evidence="6" id="KW-0695">RNA-directed DNA polymerase</keyword>
<dbReference type="Proteomes" id="UP000265515">
    <property type="component" value="Unassembled WGS sequence"/>
</dbReference>
<organism evidence="9 10">
    <name type="scientific">Chara braunii</name>
    <name type="common">Braun's stonewort</name>
    <dbReference type="NCBI Taxonomy" id="69332"/>
    <lineage>
        <taxon>Eukaryota</taxon>
        <taxon>Viridiplantae</taxon>
        <taxon>Streptophyta</taxon>
        <taxon>Charophyceae</taxon>
        <taxon>Charales</taxon>
        <taxon>Characeae</taxon>
        <taxon>Chara</taxon>
    </lineage>
</organism>
<dbReference type="Gramene" id="GBG81287">
    <property type="protein sequence ID" value="GBG81287"/>
    <property type="gene ID" value="CBR_g31962"/>
</dbReference>
<dbReference type="CDD" id="cd01647">
    <property type="entry name" value="RT_LTR"/>
    <property type="match status" value="1"/>
</dbReference>
<keyword evidence="2" id="KW-0548">Nucleotidyltransferase</keyword>
<evidence type="ECO:0000256" key="4">
    <source>
        <dbReference type="ARBA" id="ARBA00022759"/>
    </source>
</evidence>
<dbReference type="SUPFAM" id="SSF53098">
    <property type="entry name" value="Ribonuclease H-like"/>
    <property type="match status" value="1"/>
</dbReference>